<proteinExistence type="predicted"/>
<dbReference type="Proteomes" id="UP000828251">
    <property type="component" value="Unassembled WGS sequence"/>
</dbReference>
<evidence type="ECO:0000313" key="2">
    <source>
        <dbReference type="EMBL" id="KAH1031886.1"/>
    </source>
</evidence>
<keyword evidence="3" id="KW-1185">Reference proteome</keyword>
<sequence length="359" mass="40873">MATIRDLSAKVEELVGKLTLCQAAMGHAENEAQEKLHRFLQQGTIREYMKQFSELMLQITNLTKDEPNKKVHGGRDSEEERHSNDASNIDSSNEKPRYGKWRPNSPKKKRSKMRCFFCKWPHIKKDYPKVSSFSTIKRDNELKEAKPVERINLMILIPAKMNGREGLMFVDINIGGQKRSVLLIQLEAWSYKSTNGKARKILRKNIDSIKQSTMEALSKMLVAYKIDMRPVELTVELPPLGNVGCVLNFGGKVAIVLSFDLLDWQDRMALSKFLSKEVKGLWANRSQDVRIKRIPIGASDRSRGKGLKGRDNPIARLVGKEPRRRESSRSNQVSAILKVEQGRCGNGWGRMSRVKVQSP</sequence>
<name>A0A9D3U893_9ROSI</name>
<evidence type="ECO:0000313" key="3">
    <source>
        <dbReference type="Proteomes" id="UP000828251"/>
    </source>
</evidence>
<reference evidence="2 3" key="1">
    <citation type="journal article" date="2021" name="Plant Biotechnol. J.">
        <title>Multi-omics assisted identification of the key and species-specific regulatory components of drought-tolerant mechanisms in Gossypium stocksii.</title>
        <authorList>
            <person name="Yu D."/>
            <person name="Ke L."/>
            <person name="Zhang D."/>
            <person name="Wu Y."/>
            <person name="Sun Y."/>
            <person name="Mei J."/>
            <person name="Sun J."/>
            <person name="Sun Y."/>
        </authorList>
    </citation>
    <scope>NUCLEOTIDE SEQUENCE [LARGE SCALE GENOMIC DNA]</scope>
    <source>
        <strain evidence="3">cv. E1</strain>
        <tissue evidence="2">Leaf</tissue>
    </source>
</reference>
<evidence type="ECO:0008006" key="4">
    <source>
        <dbReference type="Google" id="ProtNLM"/>
    </source>
</evidence>
<accession>A0A9D3U893</accession>
<protein>
    <recommendedName>
        <fullName evidence="4">Retrotransposon gag domain-containing protein</fullName>
    </recommendedName>
</protein>
<gene>
    <name evidence="2" type="ORF">J1N35_044060</name>
</gene>
<dbReference type="OrthoDB" id="1001402at2759"/>
<feature type="compositionally biased region" description="Basic and acidic residues" evidence="1">
    <location>
        <begin position="63"/>
        <end position="84"/>
    </location>
</feature>
<feature type="region of interest" description="Disordered" evidence="1">
    <location>
        <begin position="63"/>
        <end position="108"/>
    </location>
</feature>
<comment type="caution">
    <text evidence="2">The sequence shown here is derived from an EMBL/GenBank/DDBJ whole genome shotgun (WGS) entry which is preliminary data.</text>
</comment>
<dbReference type="EMBL" id="JAIQCV010000013">
    <property type="protein sequence ID" value="KAH1031886.1"/>
    <property type="molecule type" value="Genomic_DNA"/>
</dbReference>
<organism evidence="2 3">
    <name type="scientific">Gossypium stocksii</name>
    <dbReference type="NCBI Taxonomy" id="47602"/>
    <lineage>
        <taxon>Eukaryota</taxon>
        <taxon>Viridiplantae</taxon>
        <taxon>Streptophyta</taxon>
        <taxon>Embryophyta</taxon>
        <taxon>Tracheophyta</taxon>
        <taxon>Spermatophyta</taxon>
        <taxon>Magnoliopsida</taxon>
        <taxon>eudicotyledons</taxon>
        <taxon>Gunneridae</taxon>
        <taxon>Pentapetalae</taxon>
        <taxon>rosids</taxon>
        <taxon>malvids</taxon>
        <taxon>Malvales</taxon>
        <taxon>Malvaceae</taxon>
        <taxon>Malvoideae</taxon>
        <taxon>Gossypium</taxon>
    </lineage>
</organism>
<evidence type="ECO:0000256" key="1">
    <source>
        <dbReference type="SAM" id="MobiDB-lite"/>
    </source>
</evidence>
<dbReference type="AlphaFoldDB" id="A0A9D3U893"/>